<evidence type="ECO:0008006" key="3">
    <source>
        <dbReference type="Google" id="ProtNLM"/>
    </source>
</evidence>
<protein>
    <recommendedName>
        <fullName evidence="3">Nucleoside 2-deoxyribosyltransferase</fullName>
    </recommendedName>
</protein>
<dbReference type="OrthoDB" id="2893324at2759"/>
<dbReference type="AlphaFoldDB" id="A0A6A6DC10"/>
<gene>
    <name evidence="1" type="ORF">K469DRAFT_702181</name>
</gene>
<accession>A0A6A6DC10</accession>
<evidence type="ECO:0000313" key="1">
    <source>
        <dbReference type="EMBL" id="KAF2175500.1"/>
    </source>
</evidence>
<dbReference type="Pfam" id="PF15891">
    <property type="entry name" value="Nuc_deoxyri_tr2"/>
    <property type="match status" value="1"/>
</dbReference>
<dbReference type="InterPro" id="IPR039470">
    <property type="entry name" value="Nuc_deoxyri_tr2"/>
</dbReference>
<reference evidence="1" key="1">
    <citation type="journal article" date="2020" name="Stud. Mycol.">
        <title>101 Dothideomycetes genomes: a test case for predicting lifestyles and emergence of pathogens.</title>
        <authorList>
            <person name="Haridas S."/>
            <person name="Albert R."/>
            <person name="Binder M."/>
            <person name="Bloem J."/>
            <person name="Labutti K."/>
            <person name="Salamov A."/>
            <person name="Andreopoulos B."/>
            <person name="Baker S."/>
            <person name="Barry K."/>
            <person name="Bills G."/>
            <person name="Bluhm B."/>
            <person name="Cannon C."/>
            <person name="Castanera R."/>
            <person name="Culley D."/>
            <person name="Daum C."/>
            <person name="Ezra D."/>
            <person name="Gonzalez J."/>
            <person name="Henrissat B."/>
            <person name="Kuo A."/>
            <person name="Liang C."/>
            <person name="Lipzen A."/>
            <person name="Lutzoni F."/>
            <person name="Magnuson J."/>
            <person name="Mondo S."/>
            <person name="Nolan M."/>
            <person name="Ohm R."/>
            <person name="Pangilinan J."/>
            <person name="Park H.-J."/>
            <person name="Ramirez L."/>
            <person name="Alfaro M."/>
            <person name="Sun H."/>
            <person name="Tritt A."/>
            <person name="Yoshinaga Y."/>
            <person name="Zwiers L.-H."/>
            <person name="Turgeon B."/>
            <person name="Goodwin S."/>
            <person name="Spatafora J."/>
            <person name="Crous P."/>
            <person name="Grigoriev I."/>
        </authorList>
    </citation>
    <scope>NUCLEOTIDE SEQUENCE</scope>
    <source>
        <strain evidence="1">CBS 207.26</strain>
    </source>
</reference>
<dbReference type="Gene3D" id="3.40.50.450">
    <property type="match status" value="1"/>
</dbReference>
<organism evidence="1 2">
    <name type="scientific">Zopfia rhizophila CBS 207.26</name>
    <dbReference type="NCBI Taxonomy" id="1314779"/>
    <lineage>
        <taxon>Eukaryota</taxon>
        <taxon>Fungi</taxon>
        <taxon>Dikarya</taxon>
        <taxon>Ascomycota</taxon>
        <taxon>Pezizomycotina</taxon>
        <taxon>Dothideomycetes</taxon>
        <taxon>Dothideomycetes incertae sedis</taxon>
        <taxon>Zopfiaceae</taxon>
        <taxon>Zopfia</taxon>
    </lineage>
</organism>
<dbReference type="SUPFAM" id="SSF52309">
    <property type="entry name" value="N-(deoxy)ribosyltransferase-like"/>
    <property type="match status" value="1"/>
</dbReference>
<keyword evidence="2" id="KW-1185">Reference proteome</keyword>
<name>A0A6A6DC10_9PEZI</name>
<evidence type="ECO:0000313" key="2">
    <source>
        <dbReference type="Proteomes" id="UP000800200"/>
    </source>
</evidence>
<proteinExistence type="predicted"/>
<sequence length="205" mass="22838">MASTTSTATTTTVPLSVINIDGDIPDIDNQLPLLPSPLPDPHSDFIHCTPPEAPTYRAFSVFLAGSIEMGKAINWQRHMSYYLQHLPLTILNPRRGHWDQSAKPSPSDQTFRTQVEWELDALNKATVICFFFDKNTLSPVTLLELGLWAKSGKVVVCCPEGYWKGGNVRLVCERERVPCVGSFRGLVPKIVNMLREKGMEIAEAN</sequence>
<dbReference type="Proteomes" id="UP000800200">
    <property type="component" value="Unassembled WGS sequence"/>
</dbReference>
<dbReference type="EMBL" id="ML994731">
    <property type="protein sequence ID" value="KAF2175500.1"/>
    <property type="molecule type" value="Genomic_DNA"/>
</dbReference>